<feature type="domain" description="K Homology" evidence="3">
    <location>
        <begin position="562"/>
        <end position="650"/>
    </location>
</feature>
<feature type="region of interest" description="Disordered" evidence="2">
    <location>
        <begin position="834"/>
        <end position="1037"/>
    </location>
</feature>
<sequence length="1412" mass="154875">MGFPLPQKPAFDAMPQQASSSANASASENCGMWCTAQQHAYAFCAQLTIAAPPSRSDILYQTSDAEQWQWPRGCPPESQIPENLPYFRDTIANIRHAANEITEVCRDIDIIIKTAVPPRISGAADSYNSQLRHLSDAQNNVKRTLIGVAVCIYISGPSHAAITNARAILYSKIPINLRAETVALEPHHYCDGSNATIENIHTQLQNISTYSGAQIFVVKPKESEVADQDHDCMRGRMVQIKIFGDYESVELAKTRVLLMIEDLLGNKTHEMLLEVSAHPMVAGKGNKNIKAIEKHTNTRIYFPPSFPGIYSYRPPNGRRRHPDQIFITGPDEESLLKADTMLRCFFLGQEPRITTAYTLSPLKLDMLVSERLYDIKKIMEITGTHVTMPTWGSGGMEMTVQGIDDFHVDKALRAVLNLNTQYYEATWWVRQVPEGIQIPSAKDFQGILMQICATSGSEIGFHDNCFFLVGNDWAVRRAMGLIQALDYARSGPLNQVRFQLEIPSEEKEFVTGKKLGKMNKIVQDHNVEIQFKHLYEYSFYLEVVSNVYEDAKAGLELTENELPASLSFHVPDEYHRKIIGVGGSGIQYIMKKYSVFVKFSNAMERGMGYATGKENMDLEDPKMDNVVCKTPARNSTNLDPVKQEIIRKVKEYTNDVQMIAIEIPRLQHQKLIVERADAITALEKEWDCQIIWPSSENASDFVNIKGPSKRLTGFTDGLLALVPQKCEIKLLRSSGLEELLKRADFYDKVVVPIKTKYNIDLEIGKPTETDIQKDLQPLVYRYNRNCADYIEMVINITQTFISKAGITCKIIEGGINKKPNPYDEFASYFDSAVFQQPRPRPSSSHSSSLPSSPGSRMSNPDLRATFTRGASAPLLDSRDRLRPKVNDDVPPPPRDSANATPSPSRRNSIDGNVSRPPVSRQTSFESLRSESRYPQAQHSARGSQAGRGYTPRVNHAQPANHGQSANQTQPRGNFPPLGGYSPRTNNAQPGGNLPERSPRTNNAQPVGSLPERSPRTNNAQPGGNLAQRSPRTNNAQPAISFLGGWSSRGNDDLLQSVRMLPRANSAYAFTTPIDPNPNPFARGNFPPLPSTPTQRARSISLNSSDSTPERRPGTVRPVSFDTVMGDTVMGNAPFPNRSPRSPTPYAGPSRRHSGPIMPSEIVRANETFDTNYGPSNNNSTVPSRINSPDNGPVNGEDNTLSPSSIGPGSLILGPVVSPNLGPVGSPAQSPAGTPVISRTNSPSNGTRNNSGDGPSLGPSLGPSNSRFNSGPNNDPSLGPNIANSGPSNGPAAARRPSPHPNQGRNPNYNRGFNPNNGFRYNNHRYNRPGIGHRHGSGSRYTGNRNHFNPGVDGNNGHRGPAPFNPTGANPSNGPNIGGFNSGPSNGPGQARRPTPFPQSFRRPFGPGGPSGL</sequence>
<feature type="compositionally biased region" description="Polar residues" evidence="2">
    <location>
        <begin position="1196"/>
        <end position="1206"/>
    </location>
</feature>
<dbReference type="CDD" id="cd00105">
    <property type="entry name" value="KH-I"/>
    <property type="match status" value="1"/>
</dbReference>
<dbReference type="GO" id="GO:0003723">
    <property type="term" value="F:RNA binding"/>
    <property type="evidence" value="ECO:0007669"/>
    <property type="project" value="UniProtKB-UniRule"/>
</dbReference>
<accession>U4L5H6</accession>
<evidence type="ECO:0000256" key="1">
    <source>
        <dbReference type="PROSITE-ProRule" id="PRU00117"/>
    </source>
</evidence>
<dbReference type="InterPro" id="IPR056553">
    <property type="entry name" value="KH_Mug60-KHD4"/>
</dbReference>
<dbReference type="PROSITE" id="PS50084">
    <property type="entry name" value="KH_TYPE_1"/>
    <property type="match status" value="2"/>
</dbReference>
<gene>
    <name evidence="4" type="ORF">PCON_04892</name>
</gene>
<feature type="compositionally biased region" description="Low complexity" evidence="2">
    <location>
        <begin position="1248"/>
        <end position="1265"/>
    </location>
</feature>
<dbReference type="Proteomes" id="UP000018144">
    <property type="component" value="Unassembled WGS sequence"/>
</dbReference>
<dbReference type="InterPro" id="IPR036612">
    <property type="entry name" value="KH_dom_type_1_sf"/>
</dbReference>
<feature type="compositionally biased region" description="Polar residues" evidence="2">
    <location>
        <begin position="1167"/>
        <end position="1189"/>
    </location>
</feature>
<dbReference type="InterPro" id="IPR004087">
    <property type="entry name" value="KH_dom"/>
</dbReference>
<feature type="compositionally biased region" description="Polar residues" evidence="2">
    <location>
        <begin position="960"/>
        <end position="971"/>
    </location>
</feature>
<feature type="domain" description="K Homology" evidence="3">
    <location>
        <begin position="265"/>
        <end position="347"/>
    </location>
</feature>
<feature type="compositionally biased region" description="Polar residues" evidence="2">
    <location>
        <begin position="1091"/>
        <end position="1106"/>
    </location>
</feature>
<evidence type="ECO:0000313" key="4">
    <source>
        <dbReference type="EMBL" id="CCX05305.1"/>
    </source>
</evidence>
<dbReference type="Pfam" id="PF00013">
    <property type="entry name" value="KH_1"/>
    <property type="match status" value="2"/>
</dbReference>
<organism evidence="4 5">
    <name type="scientific">Pyronema omphalodes (strain CBS 100304)</name>
    <name type="common">Pyronema confluens</name>
    <dbReference type="NCBI Taxonomy" id="1076935"/>
    <lineage>
        <taxon>Eukaryota</taxon>
        <taxon>Fungi</taxon>
        <taxon>Dikarya</taxon>
        <taxon>Ascomycota</taxon>
        <taxon>Pezizomycotina</taxon>
        <taxon>Pezizomycetes</taxon>
        <taxon>Pezizales</taxon>
        <taxon>Pyronemataceae</taxon>
        <taxon>Pyronema</taxon>
    </lineage>
</organism>
<proteinExistence type="predicted"/>
<name>U4L5H6_PYROM</name>
<dbReference type="Gene3D" id="3.30.1370.10">
    <property type="entry name" value="K Homology domain, type 1"/>
    <property type="match status" value="2"/>
</dbReference>
<dbReference type="OrthoDB" id="271862at2759"/>
<dbReference type="EMBL" id="HF935244">
    <property type="protein sequence ID" value="CCX05305.1"/>
    <property type="molecule type" value="Genomic_DNA"/>
</dbReference>
<protein>
    <submittedName>
        <fullName evidence="4">Similar to KH domain-containing protein YLL032C acc. no. Q07834</fullName>
    </submittedName>
</protein>
<dbReference type="Pfam" id="PF24563">
    <property type="entry name" value="KH_Mug60-KHD4"/>
    <property type="match status" value="1"/>
</dbReference>
<dbReference type="eggNOG" id="KOG2208">
    <property type="taxonomic scope" value="Eukaryota"/>
</dbReference>
<feature type="region of interest" description="Disordered" evidence="2">
    <location>
        <begin position="1069"/>
        <end position="1412"/>
    </location>
</feature>
<dbReference type="SUPFAM" id="SSF54791">
    <property type="entry name" value="Eukaryotic type KH-domain (KH-domain type I)"/>
    <property type="match status" value="2"/>
</dbReference>
<feature type="compositionally biased region" description="Basic residues" evidence="2">
    <location>
        <begin position="1321"/>
        <end position="1336"/>
    </location>
</feature>
<dbReference type="SMART" id="SM00322">
    <property type="entry name" value="KH"/>
    <property type="match status" value="2"/>
</dbReference>
<feature type="compositionally biased region" description="Polar residues" evidence="2">
    <location>
        <begin position="1226"/>
        <end position="1247"/>
    </location>
</feature>
<feature type="compositionally biased region" description="Basic and acidic residues" evidence="2">
    <location>
        <begin position="876"/>
        <end position="887"/>
    </location>
</feature>
<keyword evidence="1" id="KW-0694">RNA-binding</keyword>
<feature type="compositionally biased region" description="Polar residues" evidence="2">
    <location>
        <begin position="919"/>
        <end position="942"/>
    </location>
</feature>
<feature type="compositionally biased region" description="Low complexity" evidence="2">
    <location>
        <begin position="841"/>
        <end position="858"/>
    </location>
</feature>
<dbReference type="InterPro" id="IPR004088">
    <property type="entry name" value="KH_dom_type_1"/>
</dbReference>
<feature type="compositionally biased region" description="Polar residues" evidence="2">
    <location>
        <begin position="1266"/>
        <end position="1287"/>
    </location>
</feature>
<evidence type="ECO:0000256" key="2">
    <source>
        <dbReference type="SAM" id="MobiDB-lite"/>
    </source>
</evidence>
<reference evidence="4 5" key="1">
    <citation type="journal article" date="2013" name="PLoS Genet.">
        <title>The genome and development-dependent transcriptomes of Pyronema confluens: a window into fungal evolution.</title>
        <authorList>
            <person name="Traeger S."/>
            <person name="Altegoer F."/>
            <person name="Freitag M."/>
            <person name="Gabaldon T."/>
            <person name="Kempken F."/>
            <person name="Kumar A."/>
            <person name="Marcet-Houben M."/>
            <person name="Poggeler S."/>
            <person name="Stajich J.E."/>
            <person name="Nowrousian M."/>
        </authorList>
    </citation>
    <scope>NUCLEOTIDE SEQUENCE [LARGE SCALE GENOMIC DNA]</scope>
    <source>
        <strain evidence="5">CBS 100304</strain>
        <tissue evidence="4">Vegetative mycelium</tissue>
    </source>
</reference>
<dbReference type="STRING" id="1076935.U4L5H6"/>
<evidence type="ECO:0000313" key="5">
    <source>
        <dbReference type="Proteomes" id="UP000018144"/>
    </source>
</evidence>
<dbReference type="CDD" id="cd22453">
    <property type="entry name" value="KH-I_MUG60_like"/>
    <property type="match status" value="1"/>
</dbReference>
<feature type="compositionally biased region" description="Polar residues" evidence="2">
    <location>
        <begin position="897"/>
        <end position="911"/>
    </location>
</feature>
<keyword evidence="5" id="KW-1185">Reference proteome</keyword>
<feature type="compositionally biased region" description="Polar residues" evidence="2">
    <location>
        <begin position="1015"/>
        <end position="1037"/>
    </location>
</feature>
<feature type="compositionally biased region" description="Low complexity" evidence="2">
    <location>
        <begin position="1305"/>
        <end position="1320"/>
    </location>
</feature>
<evidence type="ECO:0000259" key="3">
    <source>
        <dbReference type="SMART" id="SM00322"/>
    </source>
</evidence>